<accession>A0A2S6AAW1</accession>
<dbReference type="Proteomes" id="UP000238356">
    <property type="component" value="Unassembled WGS sequence"/>
</dbReference>
<protein>
    <submittedName>
        <fullName evidence="1">Uncharacterized protein</fullName>
    </submittedName>
</protein>
<evidence type="ECO:0000313" key="1">
    <source>
        <dbReference type="EMBL" id="PPJ30652.1"/>
    </source>
</evidence>
<proteinExistence type="predicted"/>
<gene>
    <name evidence="1" type="ORF">C5F51_09395</name>
</gene>
<evidence type="ECO:0000313" key="2">
    <source>
        <dbReference type="Proteomes" id="UP000238356"/>
    </source>
</evidence>
<organism evidence="1 2">
    <name type="scientific">Nocardia nova</name>
    <dbReference type="NCBI Taxonomy" id="37330"/>
    <lineage>
        <taxon>Bacteria</taxon>
        <taxon>Bacillati</taxon>
        <taxon>Actinomycetota</taxon>
        <taxon>Actinomycetes</taxon>
        <taxon>Mycobacteriales</taxon>
        <taxon>Nocardiaceae</taxon>
        <taxon>Nocardia</taxon>
    </lineage>
</organism>
<sequence length="61" mass="7272">MIETAEEYVLDQLPRREPGRTQIPCPRYRLLQEPAPDITALTRFADTLREWRPHAESRQPR</sequence>
<dbReference type="AlphaFoldDB" id="A0A2S6AAW1"/>
<dbReference type="EMBL" id="PSZD01000004">
    <property type="protein sequence ID" value="PPJ30652.1"/>
    <property type="molecule type" value="Genomic_DNA"/>
</dbReference>
<reference evidence="1 2" key="1">
    <citation type="submission" date="2018-02" db="EMBL/GenBank/DDBJ databases">
        <title>8 Nocardia nova and 1 Nocardia cyriacigeorgica strain used for evolution to TMP-SMX.</title>
        <authorList>
            <person name="Mehta H."/>
            <person name="Weng J."/>
            <person name="Shamoo Y."/>
        </authorList>
    </citation>
    <scope>NUCLEOTIDE SEQUENCE [LARGE SCALE GENOMIC DNA]</scope>
    <source>
        <strain evidence="1 2">BAA2227</strain>
    </source>
</reference>
<keyword evidence="2" id="KW-1185">Reference proteome</keyword>
<comment type="caution">
    <text evidence="1">The sequence shown here is derived from an EMBL/GenBank/DDBJ whole genome shotgun (WGS) entry which is preliminary data.</text>
</comment>
<name>A0A2S6AAW1_9NOCA</name>